<dbReference type="GO" id="GO:0042407">
    <property type="term" value="P:cristae formation"/>
    <property type="evidence" value="ECO:0007669"/>
    <property type="project" value="TreeGrafter"/>
</dbReference>
<dbReference type="AlphaFoldDB" id="A0A162LBF2"/>
<feature type="compositionally biased region" description="Low complexity" evidence="2">
    <location>
        <begin position="74"/>
        <end position="84"/>
    </location>
</feature>
<feature type="region of interest" description="Disordered" evidence="2">
    <location>
        <begin position="1076"/>
        <end position="1097"/>
    </location>
</feature>
<dbReference type="Proteomes" id="UP000076874">
    <property type="component" value="Unassembled WGS sequence"/>
</dbReference>
<dbReference type="SUPFAM" id="SSF46565">
    <property type="entry name" value="Chaperone J-domain"/>
    <property type="match status" value="1"/>
</dbReference>
<organism evidence="4 5">
    <name type="scientific">Niveomyces insectorum RCEF 264</name>
    <dbReference type="NCBI Taxonomy" id="1081102"/>
    <lineage>
        <taxon>Eukaryota</taxon>
        <taxon>Fungi</taxon>
        <taxon>Dikarya</taxon>
        <taxon>Ascomycota</taxon>
        <taxon>Pezizomycotina</taxon>
        <taxon>Sordariomycetes</taxon>
        <taxon>Hypocreomycetidae</taxon>
        <taxon>Hypocreales</taxon>
        <taxon>Cordycipitaceae</taxon>
        <taxon>Niveomyces</taxon>
    </lineage>
</organism>
<dbReference type="EMBL" id="AZHD01000001">
    <property type="protein sequence ID" value="OAA68194.1"/>
    <property type="molecule type" value="Genomic_DNA"/>
</dbReference>
<evidence type="ECO:0000313" key="5">
    <source>
        <dbReference type="Proteomes" id="UP000076874"/>
    </source>
</evidence>
<feature type="compositionally biased region" description="Gly residues" evidence="2">
    <location>
        <begin position="37"/>
        <end position="46"/>
    </location>
</feature>
<dbReference type="STRING" id="1081102.A0A162LBF2"/>
<proteinExistence type="predicted"/>
<evidence type="ECO:0000313" key="4">
    <source>
        <dbReference type="EMBL" id="OAA68194.1"/>
    </source>
</evidence>
<sequence>MSDSRRRSQRSSTSHRTSSSSAAATSSSSSQRRSSRHGGGGGGGGAPSNRSSTSLHRVSEGGGGGGGRQPPPSSSTSSSSSSGVGQVYGNLALRASQSRFSLTDQFAATRSVYDFGFDDAASSIFDGASMFSVGTARAPSVRAPSIVVPASSDPVLSPSPWALDEDDDDHHHNTNNSSMGDSTVSGSSTVLVGYSALLEGDERRTNRGGDDDDDDDLERTPKTRKIRPSSGPAPPAPALARQKQTEEQLADTAADLLLDDPLHPVVAPAARGGGAEQGHDQTAAYVLPPVPRTHYEVLGLARRRYPPLRPAQIRAAYFRLFRLLNGASCSSGYVGGAGRTNLMPTALRPIAAACFAQVQEAFETLIDPVRRQQYDRYLDELEEEEEDEEENDDEGDDDVQLRQRQRRPLLRKQDLETTTDMGVRCAVGSASGSGSGRHRPKLAALDYALTQVVRVGLPAVGRSTETGLWQLQRRIAAARRLLHDRYGLGRSSGGRRQYPQQQPWPIRCGTPELRLVASTYALASTTAAAALDSTTLLPPWADRYQPLLPEVLSPGRFAQLAHTRSTGCVVLGYRQEFSTTAAADVTARWGQKGLGTRATPPATLVVDVEAELLPLLVVTTRLARAVRLPPAVLAVERSLFRGSSSSSSGKYNEPLYAEVMLSSGASSFVHAFCPARPRLGLGLSHRIGRGSAFLCADSGDGWWASLLSSLFSAAPAPSPALSQSSSVFSSLFAPLLAPMVEVGYTVSPFALGLHAGRPLTGPADRGLKGVDTDMDALWDDDGFVGVDADGPACRRRRERGAQGTWTVSTAVTGHASLATYLRYGRTLFLTPLWRPSTRNGAQSTSTNSKKRRRRTKTKQRAVRVEAELCADRFAADGYVAVRALAPVRWWGFRRGWTSNSSVSSSSGNTVNSVGDGALPKLGVEVALSAGSGSVHASLYWSRQGQRIKVPFLLLPGPQAAAAATTHHLTNAAKLFVWATVLPMACMAVREFAQAYLRASGPPQWSGWWWWLWSRATKGATVNAAQAEPTEMDLDDEVEQAINRHRAEADELTMVLASAVDAQRVVERQLRALAANNRGDVHSRGETGSSNNDNNNKNDGLVILSAKYGVALADDSDDSDNGTLSKITNTVVTAMASRNGWAPDYEVADVTAAVSALVVVGGGDGGDADAGGLAGDSLLIPRGLRKSRLLGFWDPAPHYRRDQHQQHQKPQQQQKAHGRKVLHVRYLWRGQERIAEVGDREELRLP</sequence>
<keyword evidence="5" id="KW-1185">Reference proteome</keyword>
<dbReference type="Gene3D" id="1.10.287.110">
    <property type="entry name" value="DnaJ domain"/>
    <property type="match status" value="1"/>
</dbReference>
<feature type="compositionally biased region" description="Basic residues" evidence="2">
    <location>
        <begin position="848"/>
        <end position="859"/>
    </location>
</feature>
<dbReference type="PANTHER" id="PTHR44157:SF1">
    <property type="entry name" value="DNAJ HOMOLOG SUBFAMILY C MEMBER 11"/>
    <property type="match status" value="1"/>
</dbReference>
<evidence type="ECO:0000256" key="1">
    <source>
        <dbReference type="ARBA" id="ARBA00023186"/>
    </source>
</evidence>
<feature type="domain" description="J" evidence="3">
    <location>
        <begin position="293"/>
        <end position="378"/>
    </location>
</feature>
<dbReference type="PROSITE" id="PS00636">
    <property type="entry name" value="DNAJ_1"/>
    <property type="match status" value="1"/>
</dbReference>
<feature type="region of interest" description="Disordered" evidence="2">
    <location>
        <begin position="149"/>
        <end position="248"/>
    </location>
</feature>
<dbReference type="GO" id="GO:0005739">
    <property type="term" value="C:mitochondrion"/>
    <property type="evidence" value="ECO:0007669"/>
    <property type="project" value="GOC"/>
</dbReference>
<dbReference type="InterPro" id="IPR052243">
    <property type="entry name" value="Mito_inner_membrane_organizer"/>
</dbReference>
<keyword evidence="4" id="KW-0346">Stress response</keyword>
<feature type="compositionally biased region" description="Low complexity" evidence="2">
    <location>
        <begin position="10"/>
        <end position="32"/>
    </location>
</feature>
<dbReference type="PROSITE" id="PS50076">
    <property type="entry name" value="DNAJ_2"/>
    <property type="match status" value="1"/>
</dbReference>
<feature type="compositionally biased region" description="Acidic residues" evidence="2">
    <location>
        <begin position="381"/>
        <end position="398"/>
    </location>
</feature>
<comment type="caution">
    <text evidence="4">The sequence shown here is derived from an EMBL/GenBank/DDBJ whole genome shotgun (WGS) entry which is preliminary data.</text>
</comment>
<dbReference type="InterPro" id="IPR036869">
    <property type="entry name" value="J_dom_sf"/>
</dbReference>
<reference evidence="4 5" key="1">
    <citation type="journal article" date="2016" name="Genome Biol. Evol.">
        <title>Divergent and convergent evolution of fungal pathogenicity.</title>
        <authorList>
            <person name="Shang Y."/>
            <person name="Xiao G."/>
            <person name="Zheng P."/>
            <person name="Cen K."/>
            <person name="Zhan S."/>
            <person name="Wang C."/>
        </authorList>
    </citation>
    <scope>NUCLEOTIDE SEQUENCE [LARGE SCALE GENOMIC DNA]</scope>
    <source>
        <strain evidence="4 5">RCEF 264</strain>
    </source>
</reference>
<dbReference type="OrthoDB" id="666364at2759"/>
<dbReference type="Pfam" id="PF11875">
    <property type="entry name" value="DnaJ-like_C11_C"/>
    <property type="match status" value="1"/>
</dbReference>
<keyword evidence="1" id="KW-0143">Chaperone</keyword>
<protein>
    <submittedName>
        <fullName evidence="4">Heat shock protein DNAj</fullName>
    </submittedName>
</protein>
<feature type="region of interest" description="Disordered" evidence="2">
    <location>
        <begin position="381"/>
        <end position="414"/>
    </location>
</feature>
<feature type="region of interest" description="Disordered" evidence="2">
    <location>
        <begin position="1"/>
        <end position="84"/>
    </location>
</feature>
<dbReference type="InterPro" id="IPR018253">
    <property type="entry name" value="DnaJ_domain_CS"/>
</dbReference>
<evidence type="ECO:0000259" key="3">
    <source>
        <dbReference type="PROSITE" id="PS50076"/>
    </source>
</evidence>
<gene>
    <name evidence="4" type="ORF">SPI_00389</name>
</gene>
<name>A0A162LBF2_9HYPO</name>
<dbReference type="PANTHER" id="PTHR44157">
    <property type="entry name" value="DNAJ HOMOLOG SUBFAMILY C MEMBER 11"/>
    <property type="match status" value="1"/>
</dbReference>
<feature type="compositionally biased region" description="Low complexity" evidence="2">
    <location>
        <begin position="177"/>
        <end position="195"/>
    </location>
</feature>
<accession>A0A162LBF2</accession>
<feature type="region of interest" description="Disordered" evidence="2">
    <location>
        <begin position="837"/>
        <end position="859"/>
    </location>
</feature>
<dbReference type="InterPro" id="IPR024586">
    <property type="entry name" value="DnaJ-like_C11_C"/>
</dbReference>
<dbReference type="InterPro" id="IPR001623">
    <property type="entry name" value="DnaJ_domain"/>
</dbReference>
<evidence type="ECO:0000256" key="2">
    <source>
        <dbReference type="SAM" id="MobiDB-lite"/>
    </source>
</evidence>
<feature type="compositionally biased region" description="Basic and acidic residues" evidence="2">
    <location>
        <begin position="200"/>
        <end position="209"/>
    </location>
</feature>